<dbReference type="GO" id="GO:0008379">
    <property type="term" value="F:thioredoxin peroxidase activity"/>
    <property type="evidence" value="ECO:0007669"/>
    <property type="project" value="InterPro"/>
</dbReference>
<comment type="caution">
    <text evidence="6">The sequence shown here is derived from an EMBL/GenBank/DDBJ whole genome shotgun (WGS) entry which is preliminary data.</text>
</comment>
<keyword evidence="3" id="KW-1015">Disulfide bond</keyword>
<dbReference type="InterPro" id="IPR050455">
    <property type="entry name" value="Tpx_Peroxidase_subfamily"/>
</dbReference>
<dbReference type="RefSeq" id="WP_057908052.1">
    <property type="nucleotide sequence ID" value="NZ_AYZB01000020.1"/>
</dbReference>
<keyword evidence="1" id="KW-0575">Peroxidase</keyword>
<keyword evidence="2" id="KW-0049">Antioxidant</keyword>
<dbReference type="Gene3D" id="3.40.30.10">
    <property type="entry name" value="Glutaredoxin"/>
    <property type="match status" value="1"/>
</dbReference>
<dbReference type="PANTHER" id="PTHR43110:SF1">
    <property type="entry name" value="THIOL PEROXIDASE"/>
    <property type="match status" value="1"/>
</dbReference>
<dbReference type="CDD" id="cd03014">
    <property type="entry name" value="PRX_Atyp2cys"/>
    <property type="match status" value="1"/>
</dbReference>
<evidence type="ECO:0000256" key="1">
    <source>
        <dbReference type="ARBA" id="ARBA00022559"/>
    </source>
</evidence>
<dbReference type="AlphaFoldDB" id="A0AA89KXL3"/>
<dbReference type="InterPro" id="IPR036249">
    <property type="entry name" value="Thioredoxin-like_sf"/>
</dbReference>
<sequence>MQITRHAQPLDTIGTPPVIGTQLPQFTLKDATGKSVTTAQLLGKPTLISVVPDIDTRVCSIQTKHFNQAVDQFSDVTFYTISTNTIEQQNNWCAAEGVKHMQLLSDEALSFGKAMQLYIPSNNTLQRSIFILTADGTIAYTELIIEQTNEPDYTAALKFLKTAQ</sequence>
<evidence type="ECO:0000256" key="4">
    <source>
        <dbReference type="ARBA" id="ARBA00023284"/>
    </source>
</evidence>
<dbReference type="PANTHER" id="PTHR43110">
    <property type="entry name" value="THIOL PEROXIDASE"/>
    <property type="match status" value="1"/>
</dbReference>
<dbReference type="SUPFAM" id="SSF52833">
    <property type="entry name" value="Thioredoxin-like"/>
    <property type="match status" value="1"/>
</dbReference>
<dbReference type="EMBL" id="AYZB01000020">
    <property type="protein sequence ID" value="KRM23360.1"/>
    <property type="molecule type" value="Genomic_DNA"/>
</dbReference>
<organism evidence="6 7">
    <name type="scientific">Latilactobacillus graminis DSM 20719</name>
    <dbReference type="NCBI Taxonomy" id="1423752"/>
    <lineage>
        <taxon>Bacteria</taxon>
        <taxon>Bacillati</taxon>
        <taxon>Bacillota</taxon>
        <taxon>Bacilli</taxon>
        <taxon>Lactobacillales</taxon>
        <taxon>Lactobacillaceae</taxon>
        <taxon>Latilactobacillus</taxon>
    </lineage>
</organism>
<reference evidence="6 7" key="1">
    <citation type="journal article" date="2015" name="Genome Announc.">
        <title>Expanding the biotechnology potential of lactobacilli through comparative genomics of 213 strains and associated genera.</title>
        <authorList>
            <person name="Sun Z."/>
            <person name="Harris H.M."/>
            <person name="McCann A."/>
            <person name="Guo C."/>
            <person name="Argimon S."/>
            <person name="Zhang W."/>
            <person name="Yang X."/>
            <person name="Jeffery I.B."/>
            <person name="Cooney J.C."/>
            <person name="Kagawa T.F."/>
            <person name="Liu W."/>
            <person name="Song Y."/>
            <person name="Salvetti E."/>
            <person name="Wrobel A."/>
            <person name="Rasinkangas P."/>
            <person name="Parkhill J."/>
            <person name="Rea M.C."/>
            <person name="O'Sullivan O."/>
            <person name="Ritari J."/>
            <person name="Douillard F.P."/>
            <person name="Paul Ross R."/>
            <person name="Yang R."/>
            <person name="Briner A.E."/>
            <person name="Felis G.E."/>
            <person name="de Vos W.M."/>
            <person name="Barrangou R."/>
            <person name="Klaenhammer T.R."/>
            <person name="Caufield P.W."/>
            <person name="Cui Y."/>
            <person name="Zhang H."/>
            <person name="O'Toole P.W."/>
        </authorList>
    </citation>
    <scope>NUCLEOTIDE SEQUENCE [LARGE SCALE GENOMIC DNA]</scope>
    <source>
        <strain evidence="6 7">DSM 20719</strain>
    </source>
</reference>
<keyword evidence="1" id="KW-0560">Oxidoreductase</keyword>
<accession>A0AA89KXL3</accession>
<feature type="domain" description="Thioredoxin" evidence="5">
    <location>
        <begin position="17"/>
        <end position="164"/>
    </location>
</feature>
<dbReference type="InterPro" id="IPR000866">
    <property type="entry name" value="AhpC/TSA"/>
</dbReference>
<dbReference type="Pfam" id="PF00578">
    <property type="entry name" value="AhpC-TSA"/>
    <property type="match status" value="1"/>
</dbReference>
<evidence type="ECO:0000259" key="5">
    <source>
        <dbReference type="PROSITE" id="PS51352"/>
    </source>
</evidence>
<evidence type="ECO:0000313" key="7">
    <source>
        <dbReference type="Proteomes" id="UP000050823"/>
    </source>
</evidence>
<gene>
    <name evidence="6" type="ORF">FC90_GL000314</name>
</gene>
<dbReference type="Proteomes" id="UP000050823">
    <property type="component" value="Unassembled WGS sequence"/>
</dbReference>
<proteinExistence type="predicted"/>
<keyword evidence="4" id="KW-0676">Redox-active center</keyword>
<evidence type="ECO:0000256" key="2">
    <source>
        <dbReference type="ARBA" id="ARBA00022862"/>
    </source>
</evidence>
<evidence type="ECO:0000256" key="3">
    <source>
        <dbReference type="ARBA" id="ARBA00023157"/>
    </source>
</evidence>
<dbReference type="InterPro" id="IPR002065">
    <property type="entry name" value="TPX"/>
</dbReference>
<name>A0AA89KXL3_9LACO</name>
<protein>
    <submittedName>
        <fullName evidence="6">Redoxin family protein</fullName>
    </submittedName>
</protein>
<dbReference type="InterPro" id="IPR013766">
    <property type="entry name" value="Thioredoxin_domain"/>
</dbReference>
<evidence type="ECO:0000313" key="6">
    <source>
        <dbReference type="EMBL" id="KRM23360.1"/>
    </source>
</evidence>
<dbReference type="PROSITE" id="PS51352">
    <property type="entry name" value="THIOREDOXIN_2"/>
    <property type="match status" value="1"/>
</dbReference>